<organism evidence="14 15">
    <name type="scientific">Crotalus adamanteus</name>
    <name type="common">Eastern diamondback rattlesnake</name>
    <dbReference type="NCBI Taxonomy" id="8729"/>
    <lineage>
        <taxon>Eukaryota</taxon>
        <taxon>Metazoa</taxon>
        <taxon>Chordata</taxon>
        <taxon>Craniata</taxon>
        <taxon>Vertebrata</taxon>
        <taxon>Euteleostomi</taxon>
        <taxon>Lepidosauria</taxon>
        <taxon>Squamata</taxon>
        <taxon>Bifurcata</taxon>
        <taxon>Unidentata</taxon>
        <taxon>Episquamata</taxon>
        <taxon>Toxicofera</taxon>
        <taxon>Serpentes</taxon>
        <taxon>Colubroidea</taxon>
        <taxon>Viperidae</taxon>
        <taxon>Crotalinae</taxon>
        <taxon>Crotalus</taxon>
    </lineage>
</organism>
<keyword evidence="5" id="KW-0963">Cytoplasm</keyword>
<keyword evidence="8" id="KW-0053">Apoptosis</keyword>
<dbReference type="InterPro" id="IPR013281">
    <property type="entry name" value="Apop_reg_Mc1"/>
</dbReference>
<evidence type="ECO:0000256" key="10">
    <source>
        <dbReference type="ARBA" id="ARBA00022843"/>
    </source>
</evidence>
<dbReference type="InterPro" id="IPR026298">
    <property type="entry name" value="Bcl-2_fam"/>
</dbReference>
<feature type="domain" description="Bcl-2 Bcl-2 homology region 1-3" evidence="13">
    <location>
        <begin position="186"/>
        <end position="285"/>
    </location>
</feature>
<evidence type="ECO:0000256" key="8">
    <source>
        <dbReference type="ARBA" id="ARBA00022703"/>
    </source>
</evidence>
<dbReference type="SMART" id="SM00337">
    <property type="entry name" value="BCL"/>
    <property type="match status" value="1"/>
</dbReference>
<comment type="subcellular location">
    <subcellularLocation>
        <location evidence="1">Cytoplasm</location>
    </subcellularLocation>
    <subcellularLocation>
        <location evidence="2">Nucleus</location>
        <location evidence="2">Nucleoplasm</location>
    </subcellularLocation>
</comment>
<dbReference type="CDD" id="cd06845">
    <property type="entry name" value="Bcl-2_like"/>
    <property type="match status" value="1"/>
</dbReference>
<evidence type="ECO:0000259" key="13">
    <source>
        <dbReference type="SMART" id="SM00337"/>
    </source>
</evidence>
<keyword evidence="10" id="KW-0832">Ubl conjugation</keyword>
<proteinExistence type="inferred from homology"/>
<name>A0AAW1ANH1_CROAD</name>
<dbReference type="GO" id="GO:0042981">
    <property type="term" value="P:regulation of apoptotic process"/>
    <property type="evidence" value="ECO:0007669"/>
    <property type="project" value="InterPro"/>
</dbReference>
<dbReference type="GO" id="GO:0005654">
    <property type="term" value="C:nucleoplasm"/>
    <property type="evidence" value="ECO:0007669"/>
    <property type="project" value="UniProtKB-SubCell"/>
</dbReference>
<keyword evidence="9" id="KW-0221">Differentiation</keyword>
<feature type="region of interest" description="Disordered" evidence="12">
    <location>
        <begin position="99"/>
        <end position="127"/>
    </location>
</feature>
<keyword evidence="4" id="KW-0217">Developmental protein</keyword>
<dbReference type="GO" id="GO:0008053">
    <property type="term" value="P:mitochondrial fusion"/>
    <property type="evidence" value="ECO:0007669"/>
    <property type="project" value="TreeGrafter"/>
</dbReference>
<gene>
    <name evidence="14" type="ORF">NXF25_018286</name>
</gene>
<evidence type="ECO:0000313" key="14">
    <source>
        <dbReference type="EMBL" id="KAK9390956.1"/>
    </source>
</evidence>
<evidence type="ECO:0000256" key="12">
    <source>
        <dbReference type="SAM" id="MobiDB-lite"/>
    </source>
</evidence>
<dbReference type="GO" id="GO:0008630">
    <property type="term" value="P:intrinsic apoptotic signaling pathway in response to DNA damage"/>
    <property type="evidence" value="ECO:0007669"/>
    <property type="project" value="TreeGrafter"/>
</dbReference>
<evidence type="ECO:0000313" key="15">
    <source>
        <dbReference type="Proteomes" id="UP001474421"/>
    </source>
</evidence>
<dbReference type="InterPro" id="IPR036834">
    <property type="entry name" value="Bcl-2-like_sf"/>
</dbReference>
<evidence type="ECO:0000256" key="5">
    <source>
        <dbReference type="ARBA" id="ARBA00022490"/>
    </source>
</evidence>
<dbReference type="PROSITE" id="PS50062">
    <property type="entry name" value="BCL2_FAMILY"/>
    <property type="match status" value="1"/>
</dbReference>
<dbReference type="PANTHER" id="PTHR11256:SF46">
    <property type="entry name" value="INDUCED MYELOID LEUKEMIA CELL DIFFERENTIATION PROTEIN MCL-1"/>
    <property type="match status" value="1"/>
</dbReference>
<dbReference type="SUPFAM" id="SSF56854">
    <property type="entry name" value="Bcl-2 inhibitors of programmed cell death"/>
    <property type="match status" value="1"/>
</dbReference>
<dbReference type="PROSITE" id="PS01080">
    <property type="entry name" value="BH1"/>
    <property type="match status" value="1"/>
</dbReference>
<reference evidence="14 15" key="1">
    <citation type="journal article" date="2024" name="Proc. Natl. Acad. Sci. U.S.A.">
        <title>The genetic regulatory architecture and epigenomic basis for age-related changes in rattlesnake venom.</title>
        <authorList>
            <person name="Hogan M.P."/>
            <person name="Holding M.L."/>
            <person name="Nystrom G.S."/>
            <person name="Colston T.J."/>
            <person name="Bartlett D.A."/>
            <person name="Mason A.J."/>
            <person name="Ellsworth S.A."/>
            <person name="Rautsaw R.M."/>
            <person name="Lawrence K.C."/>
            <person name="Strickland J.L."/>
            <person name="He B."/>
            <person name="Fraser P."/>
            <person name="Margres M.J."/>
            <person name="Gilbert D.M."/>
            <person name="Gibbs H.L."/>
            <person name="Parkinson C.L."/>
            <person name="Rokyta D.R."/>
        </authorList>
    </citation>
    <scope>NUCLEOTIDE SEQUENCE [LARGE SCALE GENOMIC DNA]</scope>
    <source>
        <strain evidence="14">DRR0105</strain>
    </source>
</reference>
<evidence type="ECO:0000256" key="9">
    <source>
        <dbReference type="ARBA" id="ARBA00022782"/>
    </source>
</evidence>
<sequence length="549" mass="58262">MFNKKTMVLYCGGSPGLAPAAPQSPGAGGGGGGGGSGEGGLALLPVLPAGGRAGLAGGLCWPPAGCAEGPRGLIGAGPLSLIGPPDAAARALIGQAATPEEELDGCEPEPENEAEAAAAPSPPGADPLRQVTLELVASYLREAADQEPAKQGGGGGGGKFLQGLLGRFGPCPPGQAETAARALETLRRVCDDIMEKHQLAFQGMLRKVQINKADDLKLMSEVATQVFNDGITNWGRIVTLISFGAFVAKHLKSINQESGINTLAEIITEVLVTEKREWLLHHNAWEGFVKFFHVEDLEGSIRNILVAFASVAGLGASLAYLIRQAQEITTRKSGAVERGPSQIGATVTLQEAAEWLKMASLPSLLAPCPRGLRPEGAERSRVHSFLLTQNVKEGAVADRTRMASEPFLCPQLAASRAAGPSVLAPGQPPSGVKCSTRLVKNVPLLCTLTEGCPPPTYGNDPSQRRFFPRLPLIQRWVPVSPTLNRRTQLQMMLGGEAEEVAVGEMWVFREMLLLHPALLLGRKSQAARPSQPRRTFPFGFFRRTFWDLQ</sequence>
<keyword evidence="11" id="KW-0539">Nucleus</keyword>
<dbReference type="GO" id="GO:0001836">
    <property type="term" value="P:release of cytochrome c from mitochondria"/>
    <property type="evidence" value="ECO:0007669"/>
    <property type="project" value="TreeGrafter"/>
</dbReference>
<evidence type="ECO:0000256" key="11">
    <source>
        <dbReference type="ARBA" id="ARBA00023242"/>
    </source>
</evidence>
<dbReference type="InterPro" id="IPR002475">
    <property type="entry name" value="Bcl2-like"/>
</dbReference>
<keyword evidence="7" id="KW-0597">Phosphoprotein</keyword>
<evidence type="ECO:0000256" key="6">
    <source>
        <dbReference type="ARBA" id="ARBA00022499"/>
    </source>
</evidence>
<dbReference type="InterPro" id="IPR020717">
    <property type="entry name" value="Bcl2_BH1_motif_CS"/>
</dbReference>
<dbReference type="EMBL" id="JAOTOJ010000019">
    <property type="protein sequence ID" value="KAK9390956.1"/>
    <property type="molecule type" value="Genomic_DNA"/>
</dbReference>
<dbReference type="PRINTS" id="PR01866">
    <property type="entry name" value="APOPREGMCL1"/>
</dbReference>
<evidence type="ECO:0000256" key="3">
    <source>
        <dbReference type="ARBA" id="ARBA00009458"/>
    </source>
</evidence>
<dbReference type="Pfam" id="PF00452">
    <property type="entry name" value="Bcl-2"/>
    <property type="match status" value="1"/>
</dbReference>
<dbReference type="Proteomes" id="UP001474421">
    <property type="component" value="Unassembled WGS sequence"/>
</dbReference>
<dbReference type="GO" id="GO:0005741">
    <property type="term" value="C:mitochondrial outer membrane"/>
    <property type="evidence" value="ECO:0007669"/>
    <property type="project" value="TreeGrafter"/>
</dbReference>
<comment type="caution">
    <text evidence="14">The sequence shown here is derived from an EMBL/GenBank/DDBJ whole genome shotgun (WGS) entry which is preliminary data.</text>
</comment>
<dbReference type="GO" id="GO:0097192">
    <property type="term" value="P:extrinsic apoptotic signaling pathway in absence of ligand"/>
    <property type="evidence" value="ECO:0007669"/>
    <property type="project" value="TreeGrafter"/>
</dbReference>
<dbReference type="Gene3D" id="1.10.437.10">
    <property type="entry name" value="Blc2-like"/>
    <property type="match status" value="1"/>
</dbReference>
<keyword evidence="6" id="KW-1017">Isopeptide bond</keyword>
<accession>A0AAW1ANH1</accession>
<evidence type="ECO:0000256" key="7">
    <source>
        <dbReference type="ARBA" id="ARBA00022553"/>
    </source>
</evidence>
<evidence type="ECO:0000256" key="2">
    <source>
        <dbReference type="ARBA" id="ARBA00004642"/>
    </source>
</evidence>
<dbReference type="PRINTS" id="PR01862">
    <property type="entry name" value="BCL2FAMILY"/>
</dbReference>
<keyword evidence="15" id="KW-1185">Reference proteome</keyword>
<dbReference type="GO" id="GO:0051400">
    <property type="term" value="F:BH domain binding"/>
    <property type="evidence" value="ECO:0007669"/>
    <property type="project" value="TreeGrafter"/>
</dbReference>
<evidence type="ECO:0000256" key="4">
    <source>
        <dbReference type="ARBA" id="ARBA00022473"/>
    </source>
</evidence>
<dbReference type="InterPro" id="IPR046371">
    <property type="entry name" value="Bcl-2_BH1-3"/>
</dbReference>
<dbReference type="PANTHER" id="PTHR11256">
    <property type="entry name" value="BCL-2 RELATED"/>
    <property type="match status" value="1"/>
</dbReference>
<feature type="compositionally biased region" description="Acidic residues" evidence="12">
    <location>
        <begin position="99"/>
        <end position="114"/>
    </location>
</feature>
<evidence type="ECO:0000256" key="1">
    <source>
        <dbReference type="ARBA" id="ARBA00004496"/>
    </source>
</evidence>
<protein>
    <submittedName>
        <fullName evidence="14">Induced myeloid leukemia cell differentiation protein Mcl-1</fullName>
    </submittedName>
</protein>
<comment type="similarity">
    <text evidence="3">Belongs to the Bcl-2 family.</text>
</comment>
<dbReference type="GO" id="GO:0015267">
    <property type="term" value="F:channel activity"/>
    <property type="evidence" value="ECO:0007669"/>
    <property type="project" value="TreeGrafter"/>
</dbReference>
<dbReference type="AlphaFoldDB" id="A0AAW1ANH1"/>
<dbReference type="GO" id="GO:0030154">
    <property type="term" value="P:cell differentiation"/>
    <property type="evidence" value="ECO:0007669"/>
    <property type="project" value="UniProtKB-KW"/>
</dbReference>